<dbReference type="EMBL" id="JAKLTR010000002">
    <property type="protein sequence ID" value="MCG2613351.1"/>
    <property type="molecule type" value="Genomic_DNA"/>
</dbReference>
<organism evidence="1 2">
    <name type="scientific">Terrimonas ginsenosidimutans</name>
    <dbReference type="NCBI Taxonomy" id="2908004"/>
    <lineage>
        <taxon>Bacteria</taxon>
        <taxon>Pseudomonadati</taxon>
        <taxon>Bacteroidota</taxon>
        <taxon>Chitinophagia</taxon>
        <taxon>Chitinophagales</taxon>
        <taxon>Chitinophagaceae</taxon>
        <taxon>Terrimonas</taxon>
    </lineage>
</organism>
<dbReference type="RefSeq" id="WP_237868580.1">
    <property type="nucleotide sequence ID" value="NZ_JAKLTR010000002.1"/>
</dbReference>
<reference evidence="1" key="1">
    <citation type="submission" date="2022-01" db="EMBL/GenBank/DDBJ databases">
        <authorList>
            <person name="Jo J.-H."/>
            <person name="Im W.-T."/>
        </authorList>
    </citation>
    <scope>NUCLEOTIDE SEQUENCE</scope>
    <source>
        <strain evidence="1">NA20</strain>
    </source>
</reference>
<sequence>MNRLTYLFAGYLRRDLTQAEESELKVFLGDEPTMRAFEMLLIHEDEIFDDAALAMATATRVLNTAQHH</sequence>
<gene>
    <name evidence="1" type="ORF">LZZ85_03630</name>
</gene>
<comment type="caution">
    <text evidence="1">The sequence shown here is derived from an EMBL/GenBank/DDBJ whole genome shotgun (WGS) entry which is preliminary data.</text>
</comment>
<dbReference type="Proteomes" id="UP001165367">
    <property type="component" value="Unassembled WGS sequence"/>
</dbReference>
<accession>A0ABS9KM06</accession>
<evidence type="ECO:0000313" key="1">
    <source>
        <dbReference type="EMBL" id="MCG2613351.1"/>
    </source>
</evidence>
<proteinExistence type="predicted"/>
<evidence type="ECO:0000313" key="2">
    <source>
        <dbReference type="Proteomes" id="UP001165367"/>
    </source>
</evidence>
<protein>
    <recommendedName>
        <fullName evidence="3">FAD assembly factor SdhE</fullName>
    </recommendedName>
</protein>
<name>A0ABS9KM06_9BACT</name>
<evidence type="ECO:0008006" key="3">
    <source>
        <dbReference type="Google" id="ProtNLM"/>
    </source>
</evidence>
<keyword evidence="2" id="KW-1185">Reference proteome</keyword>